<feature type="region of interest" description="Disordered" evidence="1">
    <location>
        <begin position="144"/>
        <end position="168"/>
    </location>
</feature>
<comment type="caution">
    <text evidence="3">The sequence shown here is derived from an EMBL/GenBank/DDBJ whole genome shotgun (WGS) entry which is preliminary data.</text>
</comment>
<evidence type="ECO:0000313" key="3">
    <source>
        <dbReference type="EMBL" id="KAF2445946.1"/>
    </source>
</evidence>
<keyword evidence="2" id="KW-0812">Transmembrane</keyword>
<feature type="transmembrane region" description="Helical" evidence="2">
    <location>
        <begin position="75"/>
        <end position="98"/>
    </location>
</feature>
<dbReference type="Proteomes" id="UP000799764">
    <property type="component" value="Unassembled WGS sequence"/>
</dbReference>
<gene>
    <name evidence="3" type="ORF">P171DRAFT_431323</name>
</gene>
<keyword evidence="2" id="KW-1133">Transmembrane helix</keyword>
<reference evidence="3" key="1">
    <citation type="journal article" date="2020" name="Stud. Mycol.">
        <title>101 Dothideomycetes genomes: a test case for predicting lifestyles and emergence of pathogens.</title>
        <authorList>
            <person name="Haridas S."/>
            <person name="Albert R."/>
            <person name="Binder M."/>
            <person name="Bloem J."/>
            <person name="Labutti K."/>
            <person name="Salamov A."/>
            <person name="Andreopoulos B."/>
            <person name="Baker S."/>
            <person name="Barry K."/>
            <person name="Bills G."/>
            <person name="Bluhm B."/>
            <person name="Cannon C."/>
            <person name="Castanera R."/>
            <person name="Culley D."/>
            <person name="Daum C."/>
            <person name="Ezra D."/>
            <person name="Gonzalez J."/>
            <person name="Henrissat B."/>
            <person name="Kuo A."/>
            <person name="Liang C."/>
            <person name="Lipzen A."/>
            <person name="Lutzoni F."/>
            <person name="Magnuson J."/>
            <person name="Mondo S."/>
            <person name="Nolan M."/>
            <person name="Ohm R."/>
            <person name="Pangilinan J."/>
            <person name="Park H.-J."/>
            <person name="Ramirez L."/>
            <person name="Alfaro M."/>
            <person name="Sun H."/>
            <person name="Tritt A."/>
            <person name="Yoshinaga Y."/>
            <person name="Zwiers L.-H."/>
            <person name="Turgeon B."/>
            <person name="Goodwin S."/>
            <person name="Spatafora J."/>
            <person name="Crous P."/>
            <person name="Grigoriev I."/>
        </authorList>
    </citation>
    <scope>NUCLEOTIDE SEQUENCE</scope>
    <source>
        <strain evidence="3">CBS 690.94</strain>
    </source>
</reference>
<name>A0A9P4PNA8_9PLEO</name>
<evidence type="ECO:0000256" key="1">
    <source>
        <dbReference type="SAM" id="MobiDB-lite"/>
    </source>
</evidence>
<proteinExistence type="predicted"/>
<protein>
    <submittedName>
        <fullName evidence="3">Uncharacterized protein</fullName>
    </submittedName>
</protein>
<keyword evidence="4" id="KW-1185">Reference proteome</keyword>
<feature type="compositionally biased region" description="Polar residues" evidence="1">
    <location>
        <begin position="149"/>
        <end position="168"/>
    </location>
</feature>
<accession>A0A9P4PNA8</accession>
<evidence type="ECO:0000256" key="2">
    <source>
        <dbReference type="SAM" id="Phobius"/>
    </source>
</evidence>
<organism evidence="3 4">
    <name type="scientific">Karstenula rhodostoma CBS 690.94</name>
    <dbReference type="NCBI Taxonomy" id="1392251"/>
    <lineage>
        <taxon>Eukaryota</taxon>
        <taxon>Fungi</taxon>
        <taxon>Dikarya</taxon>
        <taxon>Ascomycota</taxon>
        <taxon>Pezizomycotina</taxon>
        <taxon>Dothideomycetes</taxon>
        <taxon>Pleosporomycetidae</taxon>
        <taxon>Pleosporales</taxon>
        <taxon>Massarineae</taxon>
        <taxon>Didymosphaeriaceae</taxon>
        <taxon>Karstenula</taxon>
    </lineage>
</organism>
<sequence>MTSKATAIRRSCRVVRVQAFSTENVYGGMAIALRTLLLTLRLDRVQDRHYVSMGTPLYSQSFEDQDRRFQGRFSVANRTCLIILGVYAKVSGLLYISIRCRSSPASPLQISVAVADADQITYTVGNRLSLALLSNCARRNCGPRGSARTARNSSAAPVQPSNTGTATP</sequence>
<dbReference type="AlphaFoldDB" id="A0A9P4PNA8"/>
<evidence type="ECO:0000313" key="4">
    <source>
        <dbReference type="Proteomes" id="UP000799764"/>
    </source>
</evidence>
<keyword evidence="2" id="KW-0472">Membrane</keyword>
<dbReference type="EMBL" id="MU001499">
    <property type="protein sequence ID" value="KAF2445946.1"/>
    <property type="molecule type" value="Genomic_DNA"/>
</dbReference>